<comment type="caution">
    <text evidence="1">The sequence shown here is derived from an EMBL/GenBank/DDBJ whole genome shotgun (WGS) entry which is preliminary data.</text>
</comment>
<gene>
    <name evidence="1" type="ORF">RhiirA1_449509</name>
</gene>
<dbReference type="AlphaFoldDB" id="A0A2N0SH27"/>
<reference evidence="1 2" key="2">
    <citation type="submission" date="2017-10" db="EMBL/GenBank/DDBJ databases">
        <title>Genome analyses suggest a sexual origin of heterokaryosis in a supposedly ancient asexual fungus.</title>
        <authorList>
            <person name="Corradi N."/>
            <person name="Sedzielewska K."/>
            <person name="Noel J."/>
            <person name="Charron P."/>
            <person name="Farinelli L."/>
            <person name="Marton T."/>
            <person name="Kruger M."/>
            <person name="Pelin A."/>
            <person name="Brachmann A."/>
            <person name="Corradi N."/>
        </authorList>
    </citation>
    <scope>NUCLEOTIDE SEQUENCE [LARGE SCALE GENOMIC DNA]</scope>
    <source>
        <strain evidence="1 2">A1</strain>
    </source>
</reference>
<name>A0A2N0SH27_9GLOM</name>
<accession>A0A2N0SH27</accession>
<organism evidence="1 2">
    <name type="scientific">Rhizophagus irregularis</name>
    <dbReference type="NCBI Taxonomy" id="588596"/>
    <lineage>
        <taxon>Eukaryota</taxon>
        <taxon>Fungi</taxon>
        <taxon>Fungi incertae sedis</taxon>
        <taxon>Mucoromycota</taxon>
        <taxon>Glomeromycotina</taxon>
        <taxon>Glomeromycetes</taxon>
        <taxon>Glomerales</taxon>
        <taxon>Glomeraceae</taxon>
        <taxon>Rhizophagus</taxon>
    </lineage>
</organism>
<dbReference type="Proteomes" id="UP000232688">
    <property type="component" value="Unassembled WGS sequence"/>
</dbReference>
<proteinExistence type="predicted"/>
<sequence length="166" mass="20040">MEIIDFGWLLSSDRKRTKIRELLTVLSRFQLKIFQMDFNRKQAKNYFKQTSDRKRIKIYFGWIFKDRKKRFVLVTYLISKRSPFRAIQCFDPRFIQSNIVCHNILDYGIIEVLHSPTDNLIQEWAIYCGLNELVEKLIDLDVYWRNKIHLLPELSGNINYDLLDSE</sequence>
<evidence type="ECO:0000313" key="2">
    <source>
        <dbReference type="Proteomes" id="UP000232688"/>
    </source>
</evidence>
<dbReference type="VEuPathDB" id="FungiDB:RhiirA1_449509"/>
<evidence type="ECO:0000313" key="1">
    <source>
        <dbReference type="EMBL" id="PKC74867.1"/>
    </source>
</evidence>
<protein>
    <submittedName>
        <fullName evidence="1">Uncharacterized protein</fullName>
    </submittedName>
</protein>
<dbReference type="EMBL" id="LLXH01000039">
    <property type="protein sequence ID" value="PKC74867.1"/>
    <property type="molecule type" value="Genomic_DNA"/>
</dbReference>
<dbReference type="VEuPathDB" id="FungiDB:RhiirFUN_023987"/>
<reference evidence="1 2" key="1">
    <citation type="submission" date="2017-10" db="EMBL/GenBank/DDBJ databases">
        <title>Extensive intraspecific genome diversity in a model arbuscular mycorrhizal fungus.</title>
        <authorList>
            <person name="Chen E.C.H."/>
            <person name="Morin E."/>
            <person name="Baudet D."/>
            <person name="Noel J."/>
            <person name="Ndikumana S."/>
            <person name="Charron P."/>
            <person name="St-Onge C."/>
            <person name="Giorgi J."/>
            <person name="Grigoriev I.V."/>
            <person name="Roux C."/>
            <person name="Martin F.M."/>
            <person name="Corradi N."/>
        </authorList>
    </citation>
    <scope>NUCLEOTIDE SEQUENCE [LARGE SCALE GENOMIC DNA]</scope>
    <source>
        <strain evidence="1 2">A1</strain>
    </source>
</reference>